<dbReference type="Gene3D" id="3.30.160.710">
    <property type="match status" value="2"/>
</dbReference>
<reference evidence="5" key="1">
    <citation type="submission" date="2017-01" db="EMBL/GenBank/DDBJ databases">
        <authorList>
            <person name="Varghese N."/>
            <person name="Submissions S."/>
        </authorList>
    </citation>
    <scope>NUCLEOTIDE SEQUENCE [LARGE SCALE GENOMIC DNA]</scope>
    <source>
        <strain evidence="5">DSM 21054</strain>
    </source>
</reference>
<dbReference type="InterPro" id="IPR018765">
    <property type="entry name" value="DUF2341"/>
</dbReference>
<dbReference type="OrthoDB" id="355609at2"/>
<feature type="domain" description="YDG" evidence="2">
    <location>
        <begin position="658"/>
        <end position="734"/>
    </location>
</feature>
<feature type="domain" description="MBG" evidence="3">
    <location>
        <begin position="839"/>
        <end position="906"/>
    </location>
</feature>
<evidence type="ECO:0000313" key="5">
    <source>
        <dbReference type="Proteomes" id="UP000186917"/>
    </source>
</evidence>
<evidence type="ECO:0000259" key="2">
    <source>
        <dbReference type="Pfam" id="PF18657"/>
    </source>
</evidence>
<sequence>MTTEFYSFHKQQTLPRWLFVVLLIAALGVGNNAWAQPSGWKYKTAIRITNATATATIDFHQMLLIDTKSLVDAGQMDASLKDLRFGKDAKGVTLYPYFIESGANTASTKVWVKIDSVPANDVVIFYMFYGNNAAVNASTLNTFLGPFNTTDSTTEKQVGSPANNSQRGIWFRPKQNMLLTGLGKQMPVASTNTVTLFDLDTEDILEQTSVGGAAEQFNYTSLSNYRWLNKGADYVVELFVPSGLYYQANLQNVNKYMSIPRMVFCNGCDASTLPDPTSNSTSFAGFNGGYADMQFYVRNDSIDMPSYEFGPFIMVSPDTLKHPVYKIAFADTLTATDGIEPFTYEVYSGSLPKGFNLSTTGIITGTANDMGTYNFVVKVTDASAINGVPAFVTKKYTLTIDKAPQTITFNNLVDRVYGDTSMILSATATSGLPVTFSVAGGPIDIRNDTVVMIQGTGGALITARQAGNEYYLPVVFSQGFMINAQPLTLIADDKDKIYGDDNPALTVTYVGLVNGDSTVPGVVVTTSVVKNSDAGEYEIAVDADGNTNYELSYQAGKFTVKKRDIHFSLNAKPAISKVYDGTDTVILSKDNYMVTGIVLDDAIEVKRTIHYSDVNAGMAKTITADNIEVTGAKKDNYLLVDSSATVTGDILKRELNFTLSASPLITKVYNTNDTAVLAAANYHLDNVVSTDTLSVSCVTTYSDSKVANGKTITATNLVLNGTAKDNYTLLTTTTTTTGNITTQPVSVTLLSTPVIAKTYDGNDTAVIATGNYSMTGVIGNDNVVLNNPVYGSYDSKHAGENKKVTVNGLQLLGSDSANYKLTATSAFASIGTIVKKDVSVIADSASKVYGEEDSVLTYQITGLVAKESLNGALQREEGENVGKYVITMGSLANDDYKIINYTPAYFSITPKEIVVTADDKEREQGQKNPELTYTYTGFVRGEDSTVFTSPIQIATAAIPISPIGYYDIVPSGATAANYYFTFVNGKLTIVPASDKVRVWSSNRSTMQVRIFSERTQKVTIQMFTESGQRVLARQETIVDAINNFVIPVGHLPAAFYVVRVDAEDFMEAHKINIR</sequence>
<evidence type="ECO:0000259" key="1">
    <source>
        <dbReference type="Pfam" id="PF10102"/>
    </source>
</evidence>
<evidence type="ECO:0000313" key="4">
    <source>
        <dbReference type="EMBL" id="SIT33328.1"/>
    </source>
</evidence>
<dbReference type="Pfam" id="PF18676">
    <property type="entry name" value="MBG_2"/>
    <property type="match status" value="3"/>
</dbReference>
<dbReference type="RefSeq" id="WP_076382187.1">
    <property type="nucleotide sequence ID" value="NZ_AP017422.1"/>
</dbReference>
<feature type="domain" description="MBG" evidence="3">
    <location>
        <begin position="487"/>
        <end position="559"/>
    </location>
</feature>
<organism evidence="4 5">
    <name type="scientific">Filimonas lacunae</name>
    <dbReference type="NCBI Taxonomy" id="477680"/>
    <lineage>
        <taxon>Bacteria</taxon>
        <taxon>Pseudomonadati</taxon>
        <taxon>Bacteroidota</taxon>
        <taxon>Chitinophagia</taxon>
        <taxon>Chitinophagales</taxon>
        <taxon>Chitinophagaceae</taxon>
        <taxon>Filimonas</taxon>
    </lineage>
</organism>
<dbReference type="InterPro" id="IPR013783">
    <property type="entry name" value="Ig-like_fold"/>
</dbReference>
<dbReference type="Proteomes" id="UP000186917">
    <property type="component" value="Unassembled WGS sequence"/>
</dbReference>
<feature type="domain" description="DUF2341" evidence="1">
    <location>
        <begin position="81"/>
        <end position="143"/>
    </location>
</feature>
<protein>
    <recommendedName>
        <fullName evidence="6">DUF2341 domain-containing protein</fullName>
    </recommendedName>
</protein>
<feature type="domain" description="YDG" evidence="2">
    <location>
        <begin position="571"/>
        <end position="642"/>
    </location>
</feature>
<keyword evidence="5" id="KW-1185">Reference proteome</keyword>
<dbReference type="Pfam" id="PF10102">
    <property type="entry name" value="DUF2341"/>
    <property type="match status" value="1"/>
</dbReference>
<gene>
    <name evidence="4" type="ORF">SAMN05421788_112119</name>
</gene>
<dbReference type="AlphaFoldDB" id="A0A1N7RDW0"/>
<proteinExistence type="predicted"/>
<name>A0A1N7RDW0_9BACT</name>
<dbReference type="Pfam" id="PF18657">
    <property type="entry name" value="YDG"/>
    <property type="match status" value="3"/>
</dbReference>
<dbReference type="Gene3D" id="2.60.40.10">
    <property type="entry name" value="Immunoglobulins"/>
    <property type="match status" value="1"/>
</dbReference>
<feature type="domain" description="YDG" evidence="2">
    <location>
        <begin position="746"/>
        <end position="825"/>
    </location>
</feature>
<feature type="domain" description="MBG" evidence="3">
    <location>
        <begin position="913"/>
        <end position="988"/>
    </location>
</feature>
<evidence type="ECO:0008006" key="6">
    <source>
        <dbReference type="Google" id="ProtNLM"/>
    </source>
</evidence>
<dbReference type="EMBL" id="FTOR01000012">
    <property type="protein sequence ID" value="SIT33328.1"/>
    <property type="molecule type" value="Genomic_DNA"/>
</dbReference>
<dbReference type="STRING" id="477680.SAMN05421788_112119"/>
<accession>A0A1N7RDW0</accession>
<evidence type="ECO:0000259" key="3">
    <source>
        <dbReference type="Pfam" id="PF18676"/>
    </source>
</evidence>
<dbReference type="InterPro" id="IPR041248">
    <property type="entry name" value="YDG"/>
</dbReference>
<dbReference type="InterPro" id="IPR041286">
    <property type="entry name" value="MBG_2"/>
</dbReference>